<protein>
    <submittedName>
        <fullName evidence="1">Uncharacterized protein</fullName>
    </submittedName>
</protein>
<organism evidence="1 2">
    <name type="scientific">Smallanthus sonchifolius</name>
    <dbReference type="NCBI Taxonomy" id="185202"/>
    <lineage>
        <taxon>Eukaryota</taxon>
        <taxon>Viridiplantae</taxon>
        <taxon>Streptophyta</taxon>
        <taxon>Embryophyta</taxon>
        <taxon>Tracheophyta</taxon>
        <taxon>Spermatophyta</taxon>
        <taxon>Magnoliopsida</taxon>
        <taxon>eudicotyledons</taxon>
        <taxon>Gunneridae</taxon>
        <taxon>Pentapetalae</taxon>
        <taxon>asterids</taxon>
        <taxon>campanulids</taxon>
        <taxon>Asterales</taxon>
        <taxon>Asteraceae</taxon>
        <taxon>Asteroideae</taxon>
        <taxon>Heliantheae alliance</taxon>
        <taxon>Millerieae</taxon>
        <taxon>Smallanthus</taxon>
    </lineage>
</organism>
<gene>
    <name evidence="1" type="ORF">L1987_78922</name>
</gene>
<name>A0ACB8ZD34_9ASTR</name>
<dbReference type="Proteomes" id="UP001056120">
    <property type="component" value="Linkage Group LG26"/>
</dbReference>
<reference evidence="2" key="1">
    <citation type="journal article" date="2022" name="Mol. Ecol. Resour.">
        <title>The genomes of chicory, endive, great burdock and yacon provide insights into Asteraceae palaeo-polyploidization history and plant inulin production.</title>
        <authorList>
            <person name="Fan W."/>
            <person name="Wang S."/>
            <person name="Wang H."/>
            <person name="Wang A."/>
            <person name="Jiang F."/>
            <person name="Liu H."/>
            <person name="Zhao H."/>
            <person name="Xu D."/>
            <person name="Zhang Y."/>
        </authorList>
    </citation>
    <scope>NUCLEOTIDE SEQUENCE [LARGE SCALE GENOMIC DNA]</scope>
    <source>
        <strain evidence="2">cv. Yunnan</strain>
    </source>
</reference>
<accession>A0ACB8ZD34</accession>
<evidence type="ECO:0000313" key="1">
    <source>
        <dbReference type="EMBL" id="KAI3695917.1"/>
    </source>
</evidence>
<proteinExistence type="predicted"/>
<dbReference type="EMBL" id="CM042043">
    <property type="protein sequence ID" value="KAI3695917.1"/>
    <property type="molecule type" value="Genomic_DNA"/>
</dbReference>
<comment type="caution">
    <text evidence="1">The sequence shown here is derived from an EMBL/GenBank/DDBJ whole genome shotgun (WGS) entry which is preliminary data.</text>
</comment>
<sequence>MPERWPESLSLSPEFGRMNNNPNNNLSAAKPFGSTPPFGSQTGSSIFGCTSTENCLVVNASLTQPSSCFGRMETSDTKLNSETKRKVVQIFPHFMARVAKFEELASAGNRFLVDFRQGLEFIRRPSIDKTSEIFERVIKANNTDRIQSYIKAGYVHTSSRAENLNKLNTSHIQLLNITSLAKNIINELECLVEEVKLAIEAASETSHDYDTDLDLEAATLSEEGNVSFVPEKPRDLDYATMVAVVYCMVKHDYVMQEKIVSSLSLKTSSGELESYCLMWSLHPFVNDEVMHQAWSLIS</sequence>
<evidence type="ECO:0000313" key="2">
    <source>
        <dbReference type="Proteomes" id="UP001056120"/>
    </source>
</evidence>
<keyword evidence="2" id="KW-1185">Reference proteome</keyword>
<reference evidence="1 2" key="2">
    <citation type="journal article" date="2022" name="Mol. Ecol. Resour.">
        <title>The genomes of chicory, endive, great burdock and yacon provide insights into Asteraceae paleo-polyploidization history and plant inulin production.</title>
        <authorList>
            <person name="Fan W."/>
            <person name="Wang S."/>
            <person name="Wang H."/>
            <person name="Wang A."/>
            <person name="Jiang F."/>
            <person name="Liu H."/>
            <person name="Zhao H."/>
            <person name="Xu D."/>
            <person name="Zhang Y."/>
        </authorList>
    </citation>
    <scope>NUCLEOTIDE SEQUENCE [LARGE SCALE GENOMIC DNA]</scope>
    <source>
        <strain evidence="2">cv. Yunnan</strain>
        <tissue evidence="1">Leaves</tissue>
    </source>
</reference>